<dbReference type="PATRIC" id="fig|405444.3.peg.1034"/>
<evidence type="ECO:0000256" key="1">
    <source>
        <dbReference type="ARBA" id="ARBA00008428"/>
    </source>
</evidence>
<protein>
    <recommendedName>
        <fullName evidence="11">DNA 5'-3' helicase</fullName>
        <ecNumber evidence="11">5.6.2.3</ecNumber>
    </recommendedName>
</protein>
<keyword evidence="7" id="KW-0067">ATP-binding</keyword>
<dbReference type="Pfam" id="PF00772">
    <property type="entry name" value="DnaB"/>
    <property type="match status" value="1"/>
</dbReference>
<dbReference type="GO" id="GO:1990077">
    <property type="term" value="C:primosome complex"/>
    <property type="evidence" value="ECO:0007669"/>
    <property type="project" value="UniProtKB-KW"/>
</dbReference>
<keyword evidence="9" id="KW-0413">Isomerase</keyword>
<dbReference type="Proteomes" id="UP000050864">
    <property type="component" value="Unassembled WGS sequence"/>
</dbReference>
<dbReference type="SUPFAM" id="SSF52540">
    <property type="entry name" value="P-loop containing nucleoside triphosphate hydrolases"/>
    <property type="match status" value="1"/>
</dbReference>
<dbReference type="AlphaFoldDB" id="A0A0R0C1W6"/>
<accession>A0A0R0C1W6</accession>
<feature type="region of interest" description="Disordered" evidence="13">
    <location>
        <begin position="468"/>
        <end position="493"/>
    </location>
</feature>
<evidence type="ECO:0000256" key="10">
    <source>
        <dbReference type="ARBA" id="ARBA00044932"/>
    </source>
</evidence>
<dbReference type="PROSITE" id="PS51199">
    <property type="entry name" value="SF4_HELICASE"/>
    <property type="match status" value="1"/>
</dbReference>
<keyword evidence="16" id="KW-1185">Reference proteome</keyword>
<dbReference type="EC" id="5.6.2.3" evidence="11"/>
<evidence type="ECO:0000256" key="11">
    <source>
        <dbReference type="ARBA" id="ARBA00044969"/>
    </source>
</evidence>
<dbReference type="Pfam" id="PF03796">
    <property type="entry name" value="DnaB_C"/>
    <property type="match status" value="1"/>
</dbReference>
<evidence type="ECO:0000256" key="12">
    <source>
        <dbReference type="ARBA" id="ARBA00048954"/>
    </source>
</evidence>
<keyword evidence="2" id="KW-0639">Primosome</keyword>
<dbReference type="Gene3D" id="1.10.860.10">
    <property type="entry name" value="DNAb Helicase, Chain A"/>
    <property type="match status" value="1"/>
</dbReference>
<evidence type="ECO:0000256" key="13">
    <source>
        <dbReference type="SAM" id="MobiDB-lite"/>
    </source>
</evidence>
<gene>
    <name evidence="15" type="ORF">ABB26_10070</name>
</gene>
<dbReference type="InterPro" id="IPR007694">
    <property type="entry name" value="DNA_helicase_DnaB-like_C"/>
</dbReference>
<evidence type="ECO:0000256" key="2">
    <source>
        <dbReference type="ARBA" id="ARBA00022515"/>
    </source>
</evidence>
<keyword evidence="8" id="KW-0238">DNA-binding</keyword>
<dbReference type="GO" id="GO:0016787">
    <property type="term" value="F:hydrolase activity"/>
    <property type="evidence" value="ECO:0007669"/>
    <property type="project" value="UniProtKB-KW"/>
</dbReference>
<dbReference type="InterPro" id="IPR036185">
    <property type="entry name" value="DNA_heli_DnaB-like_N_sf"/>
</dbReference>
<dbReference type="FunFam" id="1.10.860.10:FF:000001">
    <property type="entry name" value="Replicative DNA helicase"/>
    <property type="match status" value="1"/>
</dbReference>
<dbReference type="EMBL" id="LDJI01000019">
    <property type="protein sequence ID" value="KRG63916.1"/>
    <property type="molecule type" value="Genomic_DNA"/>
</dbReference>
<dbReference type="PANTHER" id="PTHR30153:SF2">
    <property type="entry name" value="REPLICATIVE DNA HELICASE"/>
    <property type="match status" value="1"/>
</dbReference>
<sequence length="493" mass="54617">MNSSDQIEHLAALYNHDEPAVRVPPHSVDAEQAVLGGLMLAPEAWPLVADSLTEGDFYRRDHALIFRSIREAADAGQPFDAVTMGDWFEARGLLDQVGDGAYLIELASTTPSAANIVAHAGIVSSMATRRRLIEFGHGLADAAFERDGRDVSEIITEAGQQFGELQPAQKGGLLLAADSLKGWFTRFNERSERGERITGLPTQWQEFNEATHGLQPSTLYLVAARPSMGKSVFGLNLSAFNALRGKTVGLFSLEMSQDDCHTRNVASLGGVPHDWLQVPDMGAEDADGYATRMHAALRELKGARLFIDDTAGITVRQFEARARRLHYRNPLDLLVVDHIHDFKINAKEARFEYGAIVQAGKTLAKEWGIPVVMLAQLNRNVAGRTERRPTLTDLRESGELEQKADVIVFLHREDYYDTPERQSHLQGVVEMHIAKGRNVRAGKRIHFRNRFDQMRIDDWDGPLPLAPQADGAPRPRGFFSGKRKAGGPAVENF</sequence>
<organism evidence="15 16">
    <name type="scientific">Stenotrophomonas humi</name>
    <dbReference type="NCBI Taxonomy" id="405444"/>
    <lineage>
        <taxon>Bacteria</taxon>
        <taxon>Pseudomonadati</taxon>
        <taxon>Pseudomonadota</taxon>
        <taxon>Gammaproteobacteria</taxon>
        <taxon>Lysobacterales</taxon>
        <taxon>Lysobacteraceae</taxon>
        <taxon>Stenotrophomonas</taxon>
    </lineage>
</organism>
<evidence type="ECO:0000256" key="6">
    <source>
        <dbReference type="ARBA" id="ARBA00022806"/>
    </source>
</evidence>
<comment type="function">
    <text evidence="10">The main replicative DNA helicase, it participates in initiation and elongation during chromosome replication. Travels ahead of the DNA replisome, separating dsDNA into templates for DNA synthesis. A processive ATP-dependent 5'-3' DNA helicase it has DNA-dependent ATPase activity.</text>
</comment>
<keyword evidence="3" id="KW-0235">DNA replication</keyword>
<dbReference type="InterPro" id="IPR027417">
    <property type="entry name" value="P-loop_NTPase"/>
</dbReference>
<dbReference type="PANTHER" id="PTHR30153">
    <property type="entry name" value="REPLICATIVE DNA HELICASE DNAB"/>
    <property type="match status" value="1"/>
</dbReference>
<comment type="caution">
    <text evidence="15">The sequence shown here is derived from an EMBL/GenBank/DDBJ whole genome shotgun (WGS) entry which is preliminary data.</text>
</comment>
<reference evidence="15 16" key="1">
    <citation type="submission" date="2015-05" db="EMBL/GenBank/DDBJ databases">
        <title>Genome sequencing and analysis of members of genus Stenotrophomonas.</title>
        <authorList>
            <person name="Patil P.P."/>
            <person name="Midha S."/>
            <person name="Patil P.B."/>
        </authorList>
    </citation>
    <scope>NUCLEOTIDE SEQUENCE [LARGE SCALE GENOMIC DNA]</scope>
    <source>
        <strain evidence="15 16">DSM 18929</strain>
    </source>
</reference>
<keyword evidence="6 15" id="KW-0347">Helicase</keyword>
<keyword evidence="5" id="KW-0378">Hydrolase</keyword>
<dbReference type="GO" id="GO:0003677">
    <property type="term" value="F:DNA binding"/>
    <property type="evidence" value="ECO:0007669"/>
    <property type="project" value="UniProtKB-KW"/>
</dbReference>
<evidence type="ECO:0000313" key="16">
    <source>
        <dbReference type="Proteomes" id="UP000050864"/>
    </source>
</evidence>
<evidence type="ECO:0000256" key="3">
    <source>
        <dbReference type="ARBA" id="ARBA00022705"/>
    </source>
</evidence>
<name>A0A0R0C1W6_9GAMM</name>
<comment type="catalytic activity">
    <reaction evidence="12">
        <text>ATP + H2O = ADP + phosphate + H(+)</text>
        <dbReference type="Rhea" id="RHEA:13065"/>
        <dbReference type="ChEBI" id="CHEBI:15377"/>
        <dbReference type="ChEBI" id="CHEBI:15378"/>
        <dbReference type="ChEBI" id="CHEBI:30616"/>
        <dbReference type="ChEBI" id="CHEBI:43474"/>
        <dbReference type="ChEBI" id="CHEBI:456216"/>
        <dbReference type="EC" id="5.6.2.3"/>
    </reaction>
</comment>
<dbReference type="SUPFAM" id="SSF48024">
    <property type="entry name" value="N-terminal domain of DnaB helicase"/>
    <property type="match status" value="1"/>
</dbReference>
<evidence type="ECO:0000256" key="8">
    <source>
        <dbReference type="ARBA" id="ARBA00023125"/>
    </source>
</evidence>
<evidence type="ECO:0000256" key="5">
    <source>
        <dbReference type="ARBA" id="ARBA00022801"/>
    </source>
</evidence>
<dbReference type="GO" id="GO:0005829">
    <property type="term" value="C:cytosol"/>
    <property type="evidence" value="ECO:0007669"/>
    <property type="project" value="TreeGrafter"/>
</dbReference>
<dbReference type="InterPro" id="IPR007693">
    <property type="entry name" value="DNA_helicase_DnaB-like_N"/>
</dbReference>
<evidence type="ECO:0000313" key="15">
    <source>
        <dbReference type="EMBL" id="KRG63916.1"/>
    </source>
</evidence>
<dbReference type="InterPro" id="IPR016136">
    <property type="entry name" value="DNA_helicase_N/primase_C"/>
</dbReference>
<evidence type="ECO:0000259" key="14">
    <source>
        <dbReference type="PROSITE" id="PS51199"/>
    </source>
</evidence>
<proteinExistence type="inferred from homology"/>
<evidence type="ECO:0000256" key="7">
    <source>
        <dbReference type="ARBA" id="ARBA00022840"/>
    </source>
</evidence>
<dbReference type="GO" id="GO:0006269">
    <property type="term" value="P:DNA replication, synthesis of primer"/>
    <property type="evidence" value="ECO:0007669"/>
    <property type="project" value="UniProtKB-KW"/>
</dbReference>
<feature type="domain" description="SF4 helicase" evidence="14">
    <location>
        <begin position="193"/>
        <end position="469"/>
    </location>
</feature>
<evidence type="ECO:0000256" key="4">
    <source>
        <dbReference type="ARBA" id="ARBA00022741"/>
    </source>
</evidence>
<dbReference type="STRING" id="405444.ABB26_10070"/>
<dbReference type="GO" id="GO:0005524">
    <property type="term" value="F:ATP binding"/>
    <property type="evidence" value="ECO:0007669"/>
    <property type="project" value="UniProtKB-KW"/>
</dbReference>
<dbReference type="Gene3D" id="3.40.50.300">
    <property type="entry name" value="P-loop containing nucleotide triphosphate hydrolases"/>
    <property type="match status" value="1"/>
</dbReference>
<keyword evidence="4" id="KW-0547">Nucleotide-binding</keyword>
<dbReference type="OrthoDB" id="9773982at2"/>
<dbReference type="RefSeq" id="WP_057633684.1">
    <property type="nucleotide sequence ID" value="NZ_LDJI01000019.1"/>
</dbReference>
<comment type="similarity">
    <text evidence="1">Belongs to the helicase family. DnaB subfamily.</text>
</comment>
<dbReference type="GO" id="GO:0043139">
    <property type="term" value="F:5'-3' DNA helicase activity"/>
    <property type="evidence" value="ECO:0007669"/>
    <property type="project" value="UniProtKB-EC"/>
</dbReference>
<evidence type="ECO:0000256" key="9">
    <source>
        <dbReference type="ARBA" id="ARBA00023235"/>
    </source>
</evidence>